<reference evidence="2" key="1">
    <citation type="submission" date="2019-10" db="EMBL/GenBank/DDBJ databases">
        <authorList>
            <consortium name="DOE Joint Genome Institute"/>
            <person name="Kuo A."/>
            <person name="Miyauchi S."/>
            <person name="Kiss E."/>
            <person name="Drula E."/>
            <person name="Kohler A."/>
            <person name="Sanchez-Garcia M."/>
            <person name="Andreopoulos B."/>
            <person name="Barry K.W."/>
            <person name="Bonito G."/>
            <person name="Buee M."/>
            <person name="Carver A."/>
            <person name="Chen C."/>
            <person name="Cichocki N."/>
            <person name="Clum A."/>
            <person name="Culley D."/>
            <person name="Crous P.W."/>
            <person name="Fauchery L."/>
            <person name="Girlanda M."/>
            <person name="Hayes R."/>
            <person name="Keri Z."/>
            <person name="LaButti K."/>
            <person name="Lipzen A."/>
            <person name="Lombard V."/>
            <person name="Magnuson J."/>
            <person name="Maillard F."/>
            <person name="Morin E."/>
            <person name="Murat C."/>
            <person name="Nolan M."/>
            <person name="Ohm R."/>
            <person name="Pangilinan J."/>
            <person name="Pereira M."/>
            <person name="Perotto S."/>
            <person name="Peter M."/>
            <person name="Riley R."/>
            <person name="Sitrit Y."/>
            <person name="Stielow B."/>
            <person name="Szollosi G."/>
            <person name="Zifcakova L."/>
            <person name="Stursova M."/>
            <person name="Spatafora J.W."/>
            <person name="Tedersoo L."/>
            <person name="Vaario L.-M."/>
            <person name="Yamada A."/>
            <person name="Yan M."/>
            <person name="Wang P."/>
            <person name="Xu J."/>
            <person name="Bruns T."/>
            <person name="Baldrian P."/>
            <person name="Vilgalys R."/>
            <person name="Henrissat B."/>
            <person name="Grigoriev I.V."/>
            <person name="Hibbett D."/>
            <person name="Nagy L.G."/>
            <person name="Martin F.M."/>
        </authorList>
    </citation>
    <scope>NUCLEOTIDE SEQUENCE</scope>
    <source>
        <strain evidence="2">BED1</strain>
    </source>
</reference>
<sequence>MSATYCSAYGTFVCPLAFTGPTARGYGPVLQESKGENIGPFGIALLPWDPPINGSSRTRRVDEGALAYSYFGGVDDPKEKKNAVSDSIGKTYRTTSDSLGHRSSLTR</sequence>
<gene>
    <name evidence="2" type="ORF">L210DRAFT_949835</name>
</gene>
<reference evidence="2" key="2">
    <citation type="journal article" date="2020" name="Nat. Commun.">
        <title>Large-scale genome sequencing of mycorrhizal fungi provides insights into the early evolution of symbiotic traits.</title>
        <authorList>
            <person name="Miyauchi S."/>
            <person name="Kiss E."/>
            <person name="Kuo A."/>
            <person name="Drula E."/>
            <person name="Kohler A."/>
            <person name="Sanchez-Garcia M."/>
            <person name="Morin E."/>
            <person name="Andreopoulos B."/>
            <person name="Barry K.W."/>
            <person name="Bonito G."/>
            <person name="Buee M."/>
            <person name="Carver A."/>
            <person name="Chen C."/>
            <person name="Cichocki N."/>
            <person name="Clum A."/>
            <person name="Culley D."/>
            <person name="Crous P.W."/>
            <person name="Fauchery L."/>
            <person name="Girlanda M."/>
            <person name="Hayes R.D."/>
            <person name="Keri Z."/>
            <person name="LaButti K."/>
            <person name="Lipzen A."/>
            <person name="Lombard V."/>
            <person name="Magnuson J."/>
            <person name="Maillard F."/>
            <person name="Murat C."/>
            <person name="Nolan M."/>
            <person name="Ohm R.A."/>
            <person name="Pangilinan J."/>
            <person name="Pereira M.F."/>
            <person name="Perotto S."/>
            <person name="Peter M."/>
            <person name="Pfister S."/>
            <person name="Riley R."/>
            <person name="Sitrit Y."/>
            <person name="Stielow J.B."/>
            <person name="Szollosi G."/>
            <person name="Zifcakova L."/>
            <person name="Stursova M."/>
            <person name="Spatafora J.W."/>
            <person name="Tedersoo L."/>
            <person name="Vaario L.M."/>
            <person name="Yamada A."/>
            <person name="Yan M."/>
            <person name="Wang P."/>
            <person name="Xu J."/>
            <person name="Bruns T."/>
            <person name="Baldrian P."/>
            <person name="Vilgalys R."/>
            <person name="Dunand C."/>
            <person name="Henrissat B."/>
            <person name="Grigoriev I.V."/>
            <person name="Hibbett D."/>
            <person name="Nagy L.G."/>
            <person name="Martin F.M."/>
        </authorList>
    </citation>
    <scope>NUCLEOTIDE SEQUENCE</scope>
    <source>
        <strain evidence="2">BED1</strain>
    </source>
</reference>
<name>A0AAD4C731_BOLED</name>
<accession>A0AAD4C731</accession>
<evidence type="ECO:0000256" key="1">
    <source>
        <dbReference type="SAM" id="MobiDB-lite"/>
    </source>
</evidence>
<evidence type="ECO:0000313" key="3">
    <source>
        <dbReference type="Proteomes" id="UP001194468"/>
    </source>
</evidence>
<dbReference type="AlphaFoldDB" id="A0AAD4C731"/>
<evidence type="ECO:0000313" key="2">
    <source>
        <dbReference type="EMBL" id="KAF8450989.1"/>
    </source>
</evidence>
<feature type="compositionally biased region" description="Polar residues" evidence="1">
    <location>
        <begin position="92"/>
        <end position="107"/>
    </location>
</feature>
<proteinExistence type="predicted"/>
<feature type="region of interest" description="Disordered" evidence="1">
    <location>
        <begin position="73"/>
        <end position="107"/>
    </location>
</feature>
<protein>
    <submittedName>
        <fullName evidence="2">Uncharacterized protein</fullName>
    </submittedName>
</protein>
<organism evidence="2 3">
    <name type="scientific">Boletus edulis BED1</name>
    <dbReference type="NCBI Taxonomy" id="1328754"/>
    <lineage>
        <taxon>Eukaryota</taxon>
        <taxon>Fungi</taxon>
        <taxon>Dikarya</taxon>
        <taxon>Basidiomycota</taxon>
        <taxon>Agaricomycotina</taxon>
        <taxon>Agaricomycetes</taxon>
        <taxon>Agaricomycetidae</taxon>
        <taxon>Boletales</taxon>
        <taxon>Boletineae</taxon>
        <taxon>Boletaceae</taxon>
        <taxon>Boletoideae</taxon>
        <taxon>Boletus</taxon>
    </lineage>
</organism>
<keyword evidence="3" id="KW-1185">Reference proteome</keyword>
<comment type="caution">
    <text evidence="2">The sequence shown here is derived from an EMBL/GenBank/DDBJ whole genome shotgun (WGS) entry which is preliminary data.</text>
</comment>
<dbReference type="EMBL" id="WHUW01000002">
    <property type="protein sequence ID" value="KAF8450989.1"/>
    <property type="molecule type" value="Genomic_DNA"/>
</dbReference>
<dbReference type="Proteomes" id="UP001194468">
    <property type="component" value="Unassembled WGS sequence"/>
</dbReference>